<gene>
    <name evidence="9" type="ORF">SNR37_003619</name>
</gene>
<dbReference type="Proteomes" id="UP001310248">
    <property type="component" value="Unassembled WGS sequence"/>
</dbReference>
<dbReference type="InterPro" id="IPR013328">
    <property type="entry name" value="6PGD_dom2"/>
</dbReference>
<dbReference type="InterPro" id="IPR006108">
    <property type="entry name" value="3HC_DH_C"/>
</dbReference>
<evidence type="ECO:0000256" key="1">
    <source>
        <dbReference type="ARBA" id="ARBA00005005"/>
    </source>
</evidence>
<dbReference type="Pfam" id="PF00725">
    <property type="entry name" value="3HCDH"/>
    <property type="match status" value="1"/>
</dbReference>
<evidence type="ECO:0000259" key="7">
    <source>
        <dbReference type="Pfam" id="PF00725"/>
    </source>
</evidence>
<dbReference type="NCBIfam" id="NF006143">
    <property type="entry name" value="PRK08293.1"/>
    <property type="match status" value="1"/>
</dbReference>
<evidence type="ECO:0000256" key="2">
    <source>
        <dbReference type="ARBA" id="ARBA00022832"/>
    </source>
</evidence>
<dbReference type="RefSeq" id="WP_329775351.1">
    <property type="nucleotide sequence ID" value="NZ_JAYDYW010000007.1"/>
</dbReference>
<dbReference type="GO" id="GO:0003857">
    <property type="term" value="F:(3S)-3-hydroxyacyl-CoA dehydrogenase (NAD+) activity"/>
    <property type="evidence" value="ECO:0007669"/>
    <property type="project" value="UniProtKB-EC"/>
</dbReference>
<comment type="pathway">
    <text evidence="1">Lipid metabolism; fatty acid beta-oxidation.</text>
</comment>
<comment type="caution">
    <text evidence="9">The sequence shown here is derived from an EMBL/GenBank/DDBJ whole genome shotgun (WGS) entry which is preliminary data.</text>
</comment>
<evidence type="ECO:0000313" key="9">
    <source>
        <dbReference type="EMBL" id="MEE1674183.1"/>
    </source>
</evidence>
<protein>
    <submittedName>
        <fullName evidence="9">3-hydroxyacyl-CoA dehydrogenase</fullName>
        <ecNumber evidence="9">1.1.1.35</ecNumber>
    </submittedName>
</protein>
<sequence>MNIKNVTIAGAGLLGSQVAWQVAFSGFEVTVYDYFEKGLATSKALHKEYAELFVTTRGATQEQVNDALARLSYTTDLAEAVKDADLINESIPESVEIKQSFYKELSKLAPEKTIFTSNSSTLVPSQIVESTDRPEKFLALHFGNTVWDSRIGEVMGHPATSPDVYKLICQFSKAMGMVTIPLHKEQSGYIINAVMVPWINASLDLVVNGVADFDSVDKTWMLAHNVERGPFAVMDLVGLDLCSSINKLWGEQLGDEAALARANYLDENFISQNKLGEKGQEGFYSYPNPAYKDASFTQ</sequence>
<dbReference type="Pfam" id="PF02737">
    <property type="entry name" value="3HCDH_N"/>
    <property type="match status" value="1"/>
</dbReference>
<evidence type="ECO:0000256" key="6">
    <source>
        <dbReference type="ARBA" id="ARBA00049556"/>
    </source>
</evidence>
<feature type="domain" description="3-hydroxyacyl-CoA dehydrogenase NAD binding" evidence="8">
    <location>
        <begin position="5"/>
        <end position="184"/>
    </location>
</feature>
<dbReference type="SUPFAM" id="SSF51735">
    <property type="entry name" value="NAD(P)-binding Rossmann-fold domains"/>
    <property type="match status" value="1"/>
</dbReference>
<dbReference type="PIRSF" id="PIRSF000105">
    <property type="entry name" value="HCDH"/>
    <property type="match status" value="1"/>
</dbReference>
<evidence type="ECO:0000256" key="4">
    <source>
        <dbReference type="ARBA" id="ARBA00023027"/>
    </source>
</evidence>
<dbReference type="InterPro" id="IPR008927">
    <property type="entry name" value="6-PGluconate_DH-like_C_sf"/>
</dbReference>
<dbReference type="PANTHER" id="PTHR43561">
    <property type="match status" value="1"/>
</dbReference>
<dbReference type="InterPro" id="IPR036291">
    <property type="entry name" value="NAD(P)-bd_dom_sf"/>
</dbReference>
<dbReference type="InterPro" id="IPR022694">
    <property type="entry name" value="3-OHacyl-CoA_DH"/>
</dbReference>
<dbReference type="EMBL" id="JAYDYW010000007">
    <property type="protein sequence ID" value="MEE1674183.1"/>
    <property type="molecule type" value="Genomic_DNA"/>
</dbReference>
<evidence type="ECO:0000256" key="5">
    <source>
        <dbReference type="ARBA" id="ARBA00023098"/>
    </source>
</evidence>
<dbReference type="Gene3D" id="1.10.1040.10">
    <property type="entry name" value="N-(1-d-carboxylethyl)-l-norvaline Dehydrogenase, domain 2"/>
    <property type="match status" value="1"/>
</dbReference>
<keyword evidence="4" id="KW-0520">NAD</keyword>
<evidence type="ECO:0000313" key="10">
    <source>
        <dbReference type="Proteomes" id="UP001310248"/>
    </source>
</evidence>
<dbReference type="InterPro" id="IPR006176">
    <property type="entry name" value="3-OHacyl-CoA_DH_NAD-bd"/>
</dbReference>
<reference evidence="10" key="1">
    <citation type="submission" date="2023-07" db="EMBL/GenBank/DDBJ databases">
        <title>Draft genome sequence of Agarivorans aestuarii strain ZMCS4, a CAZymes producing bacteria isolated from the marine brown algae Clodostephus spongiosus.</title>
        <authorList>
            <person name="Lorente B."/>
            <person name="Cabral C."/>
            <person name="Frias J."/>
            <person name="Faria J."/>
            <person name="Toubarro D."/>
        </authorList>
    </citation>
    <scope>NUCLEOTIDE SEQUENCE [LARGE SCALE GENOMIC DNA]</scope>
    <source>
        <strain evidence="10">ZMCS4</strain>
    </source>
</reference>
<dbReference type="InterPro" id="IPR052242">
    <property type="entry name" value="Mito_3-hydroxyacyl-CoA_DH"/>
</dbReference>
<dbReference type="EC" id="1.1.1.35" evidence="9"/>
<proteinExistence type="predicted"/>
<dbReference type="SUPFAM" id="SSF48179">
    <property type="entry name" value="6-phosphogluconate dehydrogenase C-terminal domain-like"/>
    <property type="match status" value="1"/>
</dbReference>
<dbReference type="Gene3D" id="3.40.50.720">
    <property type="entry name" value="NAD(P)-binding Rossmann-like Domain"/>
    <property type="match status" value="1"/>
</dbReference>
<feature type="domain" description="3-hydroxyacyl-CoA dehydrogenase C-terminal" evidence="7">
    <location>
        <begin position="188"/>
        <end position="286"/>
    </location>
</feature>
<name>A0ABU7G4C6_9ALTE</name>
<evidence type="ECO:0000259" key="8">
    <source>
        <dbReference type="Pfam" id="PF02737"/>
    </source>
</evidence>
<keyword evidence="2" id="KW-0276">Fatty acid metabolism</keyword>
<dbReference type="PANTHER" id="PTHR43561:SF3">
    <property type="entry name" value="HYDROXYACYL-COENZYME A DEHYDROGENASE, MITOCHONDRIAL"/>
    <property type="match status" value="1"/>
</dbReference>
<comment type="catalytic activity">
    <reaction evidence="6">
        <text>a (3S)-3-hydroxyacyl-CoA + NAD(+) = a 3-oxoacyl-CoA + NADH + H(+)</text>
        <dbReference type="Rhea" id="RHEA:22432"/>
        <dbReference type="ChEBI" id="CHEBI:15378"/>
        <dbReference type="ChEBI" id="CHEBI:57318"/>
        <dbReference type="ChEBI" id="CHEBI:57540"/>
        <dbReference type="ChEBI" id="CHEBI:57945"/>
        <dbReference type="ChEBI" id="CHEBI:90726"/>
        <dbReference type="EC" id="1.1.1.35"/>
    </reaction>
</comment>
<keyword evidence="3 9" id="KW-0560">Oxidoreductase</keyword>
<keyword evidence="5" id="KW-0443">Lipid metabolism</keyword>
<evidence type="ECO:0000256" key="3">
    <source>
        <dbReference type="ARBA" id="ARBA00023002"/>
    </source>
</evidence>
<accession>A0ABU7G4C6</accession>
<keyword evidence="10" id="KW-1185">Reference proteome</keyword>
<organism evidence="9 10">
    <name type="scientific">Agarivorans aestuarii</name>
    <dbReference type="NCBI Taxonomy" id="1563703"/>
    <lineage>
        <taxon>Bacteria</taxon>
        <taxon>Pseudomonadati</taxon>
        <taxon>Pseudomonadota</taxon>
        <taxon>Gammaproteobacteria</taxon>
        <taxon>Alteromonadales</taxon>
        <taxon>Alteromonadaceae</taxon>
        <taxon>Agarivorans</taxon>
    </lineage>
</organism>